<dbReference type="Proteomes" id="UP001246244">
    <property type="component" value="Unassembled WGS sequence"/>
</dbReference>
<organism evidence="1 2">
    <name type="scientific">Methanosarcina baikalica</name>
    <dbReference type="NCBI Taxonomy" id="3073890"/>
    <lineage>
        <taxon>Archaea</taxon>
        <taxon>Methanobacteriati</taxon>
        <taxon>Methanobacteriota</taxon>
        <taxon>Stenosarchaea group</taxon>
        <taxon>Methanomicrobia</taxon>
        <taxon>Methanosarcinales</taxon>
        <taxon>Methanosarcinaceae</taxon>
        <taxon>Methanosarcina</taxon>
    </lineage>
</organism>
<keyword evidence="2" id="KW-1185">Reference proteome</keyword>
<evidence type="ECO:0000313" key="2">
    <source>
        <dbReference type="Proteomes" id="UP001246244"/>
    </source>
</evidence>
<sequence>MAKELLENQLMHCSLGKQVHQSVNEGFELIENAEICRLKDTDFRVFLRKWL</sequence>
<comment type="caution">
    <text evidence="1">The sequence shown here is derived from an EMBL/GenBank/DDBJ whole genome shotgun (WGS) entry which is preliminary data.</text>
</comment>
<evidence type="ECO:0000313" key="1">
    <source>
        <dbReference type="EMBL" id="MDR7664323.1"/>
    </source>
</evidence>
<gene>
    <name evidence="1" type="ORF">RG963_00705</name>
</gene>
<accession>A0ABU2CX58</accession>
<reference evidence="2" key="1">
    <citation type="submission" date="2023-07" db="EMBL/GenBank/DDBJ databases">
        <title>Whole-genome sequencing of a new Methanosarcina sp. Z-7115.</title>
        <authorList>
            <person name="Zhilina T.N."/>
            <person name="Merkel A.Y."/>
        </authorList>
    </citation>
    <scope>NUCLEOTIDE SEQUENCE [LARGE SCALE GENOMIC DNA]</scope>
    <source>
        <strain evidence="2">Z-7115</strain>
    </source>
</reference>
<protein>
    <submittedName>
        <fullName evidence="1">Uncharacterized protein</fullName>
    </submittedName>
</protein>
<name>A0ABU2CX58_9EURY</name>
<dbReference type="EMBL" id="JAVKPK010000002">
    <property type="protein sequence ID" value="MDR7664323.1"/>
    <property type="molecule type" value="Genomic_DNA"/>
</dbReference>
<proteinExistence type="predicted"/>